<dbReference type="InterPro" id="IPR026870">
    <property type="entry name" value="Zinc_ribbon_dom"/>
</dbReference>
<evidence type="ECO:0000259" key="4">
    <source>
        <dbReference type="Pfam" id="PF13240"/>
    </source>
</evidence>
<keyword evidence="2" id="KW-0812">Transmembrane</keyword>
<feature type="region of interest" description="Disordered" evidence="1">
    <location>
        <begin position="379"/>
        <end position="399"/>
    </location>
</feature>
<feature type="domain" description="Putative host cell surface-exposed lipoprotein Ltp-like HTH region" evidence="3">
    <location>
        <begin position="302"/>
        <end position="348"/>
    </location>
</feature>
<dbReference type="Gene3D" id="1.10.10.10">
    <property type="entry name" value="Winged helix-like DNA-binding domain superfamily/Winged helix DNA-binding domain"/>
    <property type="match status" value="2"/>
</dbReference>
<feature type="transmembrane region" description="Helical" evidence="2">
    <location>
        <begin position="57"/>
        <end position="76"/>
    </location>
</feature>
<gene>
    <name evidence="5" type="ORF">FC72_GL000004</name>
</gene>
<organism evidence="5 6">
    <name type="scientific">Companilactobacillus tucceti DSM 20183</name>
    <dbReference type="NCBI Taxonomy" id="1423811"/>
    <lineage>
        <taxon>Bacteria</taxon>
        <taxon>Bacillati</taxon>
        <taxon>Bacillota</taxon>
        <taxon>Bacilli</taxon>
        <taxon>Lactobacillales</taxon>
        <taxon>Lactobacillaceae</taxon>
        <taxon>Companilactobacillus</taxon>
    </lineage>
</organism>
<dbReference type="PATRIC" id="fig|1423811.3.peg.4"/>
<evidence type="ECO:0008006" key="7">
    <source>
        <dbReference type="Google" id="ProtNLM"/>
    </source>
</evidence>
<feature type="region of interest" description="Disordered" evidence="1">
    <location>
        <begin position="271"/>
        <end position="303"/>
    </location>
</feature>
<sequence length="399" mass="44100">MHCGKEIEKDVVFCPYCGKKQPDFTISKDFKTEEIKTNNNNLNKVDTKEVQRKNRNILISMAVIAVFVIIALIYLISSFHSKPTISVDTNHVKITGTNTTGNLSGKTSANTNVIAKNYDGFTGNIKVKSDSNGRFTLKHLEASATYKLHAKNKNGSSEVKKIKVGAIPSSAHTKLTIKGQDEFGDLYVDKGTKSIKVSGTAPKGSTVKIEDNQDSYKVVKNIRIGKSKKWSAQLEDNGQTSKDLMYTTFSITSKSKGLLESELHEVNFANDNYGKSSEEQANASDTNNDDVKTTDDDDPTSEDKTALKKAKIYAKDMNMSKAGIYEQITSKSGDNMSTTEAQYAIDHVKANWNKNALATAKNYKKMSLSKQEIYEQLTSKDGDQFTSDEANYATEHLPN</sequence>
<evidence type="ECO:0000313" key="5">
    <source>
        <dbReference type="EMBL" id="KRK65563.1"/>
    </source>
</evidence>
<evidence type="ECO:0000259" key="3">
    <source>
        <dbReference type="Pfam" id="PF07553"/>
    </source>
</evidence>
<keyword evidence="2" id="KW-1133">Transmembrane helix</keyword>
<feature type="domain" description="Zinc-ribbon" evidence="4">
    <location>
        <begin position="2"/>
        <end position="20"/>
    </location>
</feature>
<dbReference type="InterPro" id="IPR011434">
    <property type="entry name" value="Ltp-like_HTH"/>
</dbReference>
<evidence type="ECO:0000256" key="2">
    <source>
        <dbReference type="SAM" id="Phobius"/>
    </source>
</evidence>
<accession>A0A0R1J3H3</accession>
<feature type="domain" description="Putative host cell surface-exposed lipoprotein Ltp-like HTH region" evidence="3">
    <location>
        <begin position="351"/>
        <end position="397"/>
    </location>
</feature>
<feature type="compositionally biased region" description="Polar residues" evidence="1">
    <location>
        <begin position="271"/>
        <end position="284"/>
    </location>
</feature>
<dbReference type="STRING" id="1423811.FC72_GL000004"/>
<dbReference type="EMBL" id="AZDG01000001">
    <property type="protein sequence ID" value="KRK65563.1"/>
    <property type="molecule type" value="Genomic_DNA"/>
</dbReference>
<evidence type="ECO:0000256" key="1">
    <source>
        <dbReference type="SAM" id="MobiDB-lite"/>
    </source>
</evidence>
<dbReference type="InterPro" id="IPR036388">
    <property type="entry name" value="WH-like_DNA-bd_sf"/>
</dbReference>
<reference evidence="5 6" key="1">
    <citation type="journal article" date="2015" name="Genome Announc.">
        <title>Expanding the biotechnology potential of lactobacilli through comparative genomics of 213 strains and associated genera.</title>
        <authorList>
            <person name="Sun Z."/>
            <person name="Harris H.M."/>
            <person name="McCann A."/>
            <person name="Guo C."/>
            <person name="Argimon S."/>
            <person name="Zhang W."/>
            <person name="Yang X."/>
            <person name="Jeffery I.B."/>
            <person name="Cooney J.C."/>
            <person name="Kagawa T.F."/>
            <person name="Liu W."/>
            <person name="Song Y."/>
            <person name="Salvetti E."/>
            <person name="Wrobel A."/>
            <person name="Rasinkangas P."/>
            <person name="Parkhill J."/>
            <person name="Rea M.C."/>
            <person name="O'Sullivan O."/>
            <person name="Ritari J."/>
            <person name="Douillard F.P."/>
            <person name="Paul Ross R."/>
            <person name="Yang R."/>
            <person name="Briner A.E."/>
            <person name="Felis G.E."/>
            <person name="de Vos W.M."/>
            <person name="Barrangou R."/>
            <person name="Klaenhammer T.R."/>
            <person name="Caufield P.W."/>
            <person name="Cui Y."/>
            <person name="Zhang H."/>
            <person name="O'Toole P.W."/>
        </authorList>
    </citation>
    <scope>NUCLEOTIDE SEQUENCE [LARGE SCALE GENOMIC DNA]</scope>
    <source>
        <strain evidence="5 6">DSM 20183</strain>
    </source>
</reference>
<dbReference type="AlphaFoldDB" id="A0A0R1J3H3"/>
<name>A0A0R1J3H3_9LACO</name>
<evidence type="ECO:0000313" key="6">
    <source>
        <dbReference type="Proteomes" id="UP000050929"/>
    </source>
</evidence>
<proteinExistence type="predicted"/>
<dbReference type="Pfam" id="PF07553">
    <property type="entry name" value="Lipoprotein_Ltp"/>
    <property type="match status" value="2"/>
</dbReference>
<keyword evidence="2" id="KW-0472">Membrane</keyword>
<keyword evidence="6" id="KW-1185">Reference proteome</keyword>
<dbReference type="Proteomes" id="UP000050929">
    <property type="component" value="Unassembled WGS sequence"/>
</dbReference>
<comment type="caution">
    <text evidence="5">The sequence shown here is derived from an EMBL/GenBank/DDBJ whole genome shotgun (WGS) entry which is preliminary data.</text>
</comment>
<protein>
    <recommendedName>
        <fullName evidence="7">Zinc-ribbon domain-containing protein</fullName>
    </recommendedName>
</protein>
<dbReference type="Pfam" id="PF13240">
    <property type="entry name" value="Zn_Ribbon_1"/>
    <property type="match status" value="1"/>
</dbReference>